<reference evidence="2 3" key="1">
    <citation type="journal article" date="2016" name="Nat. Commun.">
        <title>Thousands of microbial genomes shed light on interconnected biogeochemical processes in an aquifer system.</title>
        <authorList>
            <person name="Anantharaman K."/>
            <person name="Brown C.T."/>
            <person name="Hug L.A."/>
            <person name="Sharon I."/>
            <person name="Castelle C.J."/>
            <person name="Probst A.J."/>
            <person name="Thomas B.C."/>
            <person name="Singh A."/>
            <person name="Wilkins M.J."/>
            <person name="Karaoz U."/>
            <person name="Brodie E.L."/>
            <person name="Williams K.H."/>
            <person name="Hubbard S.S."/>
            <person name="Banfield J.F."/>
        </authorList>
    </citation>
    <scope>NUCLEOTIDE SEQUENCE [LARGE SCALE GENOMIC DNA]</scope>
</reference>
<comment type="caution">
    <text evidence="2">The sequence shown here is derived from an EMBL/GenBank/DDBJ whole genome shotgun (WGS) entry which is preliminary data.</text>
</comment>
<evidence type="ECO:0000313" key="3">
    <source>
        <dbReference type="Proteomes" id="UP000179069"/>
    </source>
</evidence>
<evidence type="ECO:0000313" key="2">
    <source>
        <dbReference type="EMBL" id="OGY16334.1"/>
    </source>
</evidence>
<evidence type="ECO:0000256" key="1">
    <source>
        <dbReference type="SAM" id="Phobius"/>
    </source>
</evidence>
<dbReference type="Proteomes" id="UP000179069">
    <property type="component" value="Unassembled WGS sequence"/>
</dbReference>
<keyword evidence="1" id="KW-1133">Transmembrane helix</keyword>
<gene>
    <name evidence="2" type="ORF">A2785_00065</name>
</gene>
<protein>
    <recommendedName>
        <fullName evidence="4">DUF948 domain-containing protein</fullName>
    </recommendedName>
</protein>
<keyword evidence="1" id="KW-0812">Transmembrane</keyword>
<accession>A0A1G1VLW3</accession>
<sequence>MVDLSQVLLVLVITTLTILLTFIGVQVVYILREVRRAMEKVNKMLDDAGMVTESISRPIAGLGGMLDGLKSGLKVVETIGAFFTRKKKDLQEESVDLGEES</sequence>
<proteinExistence type="predicted"/>
<feature type="transmembrane region" description="Helical" evidence="1">
    <location>
        <begin position="6"/>
        <end position="31"/>
    </location>
</feature>
<dbReference type="AlphaFoldDB" id="A0A1G1VLW3"/>
<dbReference type="EMBL" id="MHCI01000017">
    <property type="protein sequence ID" value="OGY16334.1"/>
    <property type="molecule type" value="Genomic_DNA"/>
</dbReference>
<keyword evidence="1" id="KW-0472">Membrane</keyword>
<name>A0A1G1VLW3_9BACT</name>
<organism evidence="2 3">
    <name type="scientific">Candidatus Chisholmbacteria bacterium RIFCSPHIGHO2_01_FULL_49_18</name>
    <dbReference type="NCBI Taxonomy" id="1797590"/>
    <lineage>
        <taxon>Bacteria</taxon>
        <taxon>Candidatus Chisholmiibacteriota</taxon>
    </lineage>
</organism>
<evidence type="ECO:0008006" key="4">
    <source>
        <dbReference type="Google" id="ProtNLM"/>
    </source>
</evidence>